<organism evidence="1 2">
    <name type="scientific">Mycobacterium ulcerans str. Harvey</name>
    <dbReference type="NCBI Taxonomy" id="1299332"/>
    <lineage>
        <taxon>Bacteria</taxon>
        <taxon>Bacillati</taxon>
        <taxon>Actinomycetota</taxon>
        <taxon>Actinomycetes</taxon>
        <taxon>Mycobacteriales</taxon>
        <taxon>Mycobacteriaceae</taxon>
        <taxon>Mycobacterium</taxon>
        <taxon>Mycobacterium ulcerans group</taxon>
    </lineage>
</organism>
<dbReference type="Proteomes" id="UP000020681">
    <property type="component" value="Unassembled WGS sequence"/>
</dbReference>
<accession>A0ABN0R3N3</accession>
<proteinExistence type="predicted"/>
<name>A0ABN0R3N3_MYCUL</name>
<sequence>MATEPIVLATSLAAHGSVAPVAVGSATVTSARPGSPTATNAANSPRRFVALPDFMDNSSWIA</sequence>
<keyword evidence="2" id="KW-1185">Reference proteome</keyword>
<reference evidence="1 2" key="1">
    <citation type="submission" date="2014-01" db="EMBL/GenBank/DDBJ databases">
        <authorList>
            <person name="Dobos K."/>
            <person name="Lenaerts A."/>
            <person name="Ordway D."/>
            <person name="DeGroote M.A."/>
            <person name="Parker T."/>
            <person name="Sizemore C."/>
            <person name="Tallon L.J."/>
            <person name="Sadzewicz L.K."/>
            <person name="Sengamalay N."/>
            <person name="Fraser C.M."/>
            <person name="Hine E."/>
            <person name="Shefchek K.A."/>
            <person name="Das S.P."/>
            <person name="Tettelin H."/>
        </authorList>
    </citation>
    <scope>NUCLEOTIDE SEQUENCE [LARGE SCALE GENOMIC DNA]</scope>
    <source>
        <strain evidence="1 2">Harvey</strain>
    </source>
</reference>
<protein>
    <recommendedName>
        <fullName evidence="3">Secreted protein</fullName>
    </recommendedName>
</protein>
<evidence type="ECO:0000313" key="2">
    <source>
        <dbReference type="Proteomes" id="UP000020681"/>
    </source>
</evidence>
<dbReference type="EMBL" id="JAOL01000086">
    <property type="protein sequence ID" value="EUA91703.1"/>
    <property type="molecule type" value="Genomic_DNA"/>
</dbReference>
<gene>
    <name evidence="1" type="ORF">I551_1816</name>
</gene>
<comment type="caution">
    <text evidence="1">The sequence shown here is derived from an EMBL/GenBank/DDBJ whole genome shotgun (WGS) entry which is preliminary data.</text>
</comment>
<evidence type="ECO:0008006" key="3">
    <source>
        <dbReference type="Google" id="ProtNLM"/>
    </source>
</evidence>
<evidence type="ECO:0000313" key="1">
    <source>
        <dbReference type="EMBL" id="EUA91703.1"/>
    </source>
</evidence>